<comment type="caution">
    <text evidence="2">The sequence shown here is derived from an EMBL/GenBank/DDBJ whole genome shotgun (WGS) entry which is preliminary data.</text>
</comment>
<protein>
    <submittedName>
        <fullName evidence="2">Uncharacterized protein</fullName>
    </submittedName>
</protein>
<gene>
    <name evidence="2" type="ORF">Daesc_010001</name>
</gene>
<organism evidence="2 3">
    <name type="scientific">Daldinia eschscholtzii</name>
    <dbReference type="NCBI Taxonomy" id="292717"/>
    <lineage>
        <taxon>Eukaryota</taxon>
        <taxon>Fungi</taxon>
        <taxon>Dikarya</taxon>
        <taxon>Ascomycota</taxon>
        <taxon>Pezizomycotina</taxon>
        <taxon>Sordariomycetes</taxon>
        <taxon>Xylariomycetidae</taxon>
        <taxon>Xylariales</taxon>
        <taxon>Hypoxylaceae</taxon>
        <taxon>Daldinia</taxon>
    </lineage>
</organism>
<evidence type="ECO:0000313" key="3">
    <source>
        <dbReference type="Proteomes" id="UP001369815"/>
    </source>
</evidence>
<reference evidence="2 3" key="1">
    <citation type="journal article" date="2024" name="Front Chem Biol">
        <title>Unveiling the potential of Daldinia eschscholtzii MFLUCC 19-0629 through bioactivity and bioinformatics studies for enhanced sustainable agriculture production.</title>
        <authorList>
            <person name="Brooks S."/>
            <person name="Weaver J.A."/>
            <person name="Klomchit A."/>
            <person name="Alharthi S.A."/>
            <person name="Onlamun T."/>
            <person name="Nurani R."/>
            <person name="Vong T.K."/>
            <person name="Alberti F."/>
            <person name="Greco C."/>
        </authorList>
    </citation>
    <scope>NUCLEOTIDE SEQUENCE [LARGE SCALE GENOMIC DNA]</scope>
    <source>
        <strain evidence="2">MFLUCC 19-0629</strain>
    </source>
</reference>
<dbReference type="AlphaFoldDB" id="A0AAX6M780"/>
<accession>A0AAX6M780</accession>
<proteinExistence type="predicted"/>
<evidence type="ECO:0000256" key="1">
    <source>
        <dbReference type="SAM" id="MobiDB-lite"/>
    </source>
</evidence>
<evidence type="ECO:0000313" key="2">
    <source>
        <dbReference type="EMBL" id="KAK6948237.1"/>
    </source>
</evidence>
<dbReference type="Proteomes" id="UP001369815">
    <property type="component" value="Unassembled WGS sequence"/>
</dbReference>
<name>A0AAX6M780_9PEZI</name>
<sequence length="95" mass="10463">MAAHDAHGMTPSVTTLALMPVPQPMNMAQSIQAAKTRGWYGSRSRRRWVYDDRQHPSTRQETSASPGGTFCNSLGPGGGVIFCWRQAWFPGDPNE</sequence>
<feature type="region of interest" description="Disordered" evidence="1">
    <location>
        <begin position="51"/>
        <end position="70"/>
    </location>
</feature>
<dbReference type="EMBL" id="JBANMG010000010">
    <property type="protein sequence ID" value="KAK6948237.1"/>
    <property type="molecule type" value="Genomic_DNA"/>
</dbReference>
<feature type="compositionally biased region" description="Polar residues" evidence="1">
    <location>
        <begin position="57"/>
        <end position="70"/>
    </location>
</feature>
<keyword evidence="3" id="KW-1185">Reference proteome</keyword>